<accession>A0A1H7B7U7</accession>
<sequence>MQQQINRVATGLEQWRQKEERFSKIFSPSILKDKAFLEQKLSFLVHLQRRYGKSRDPEEQLALQILARQRAQLKKELYPNFFQRLFNSIRQVLAVEKEQRMDKQRSAANLPVLSDKISKAGFGDLRGELSKNLAAGQQHFQLPVSRYVSQNEKMDYKLNFSKDENGHFQLTGYDAALKKEGSRTPGISQHFSSDINALQAQNLLQGRALFKQNAEPGSPVSQGKWIQLDFNDKDAAGQYRVKEFHQGFGYDVQKEISRLNLQKEGFGQDIQKLTESLKNGDRTPVTLQKDGKETKIFLEANPQFKNLTVYDQNHQKTSIARADTVHAQTKTIQVQHKQPVKIQKVNRNRPRR</sequence>
<dbReference type="RefSeq" id="WP_090341934.1">
    <property type="nucleotide sequence ID" value="NZ_FNXY01000011.1"/>
</dbReference>
<dbReference type="AlphaFoldDB" id="A0A1H7B7U7"/>
<organism evidence="1 2">
    <name type="scientific">Dyadobacter koreensis</name>
    <dbReference type="NCBI Taxonomy" id="408657"/>
    <lineage>
        <taxon>Bacteria</taxon>
        <taxon>Pseudomonadati</taxon>
        <taxon>Bacteroidota</taxon>
        <taxon>Cytophagia</taxon>
        <taxon>Cytophagales</taxon>
        <taxon>Spirosomataceae</taxon>
        <taxon>Dyadobacter</taxon>
    </lineage>
</organism>
<name>A0A1H7B7U7_9BACT</name>
<dbReference type="STRING" id="408657.SAMN04487995_5986"/>
<evidence type="ECO:0000313" key="2">
    <source>
        <dbReference type="Proteomes" id="UP000199532"/>
    </source>
</evidence>
<dbReference type="Proteomes" id="UP000199532">
    <property type="component" value="Unassembled WGS sequence"/>
</dbReference>
<protein>
    <submittedName>
        <fullName evidence="1">Uncharacterized protein</fullName>
    </submittedName>
</protein>
<dbReference type="OrthoDB" id="6372253at2"/>
<proteinExistence type="predicted"/>
<evidence type="ECO:0000313" key="1">
    <source>
        <dbReference type="EMBL" id="SEJ69475.1"/>
    </source>
</evidence>
<gene>
    <name evidence="1" type="ORF">SAMN04487995_5986</name>
</gene>
<reference evidence="1 2" key="1">
    <citation type="submission" date="2016-10" db="EMBL/GenBank/DDBJ databases">
        <authorList>
            <person name="de Groot N.N."/>
        </authorList>
    </citation>
    <scope>NUCLEOTIDE SEQUENCE [LARGE SCALE GENOMIC DNA]</scope>
    <source>
        <strain evidence="1 2">DSM 19938</strain>
    </source>
</reference>
<dbReference type="EMBL" id="FNXY01000011">
    <property type="protein sequence ID" value="SEJ69475.1"/>
    <property type="molecule type" value="Genomic_DNA"/>
</dbReference>
<keyword evidence="2" id="KW-1185">Reference proteome</keyword>